<dbReference type="Proteomes" id="UP001348817">
    <property type="component" value="Plasmid pFA13"/>
</dbReference>
<evidence type="ECO:0008006" key="3">
    <source>
        <dbReference type="Google" id="ProtNLM"/>
    </source>
</evidence>
<geneLocation type="plasmid" evidence="1 2">
    <name>pFA13</name>
</geneLocation>
<organism evidence="1 2">
    <name type="scientific">Fulvitalea axinellae</name>
    <dbReference type="NCBI Taxonomy" id="1182444"/>
    <lineage>
        <taxon>Bacteria</taxon>
        <taxon>Pseudomonadati</taxon>
        <taxon>Bacteroidota</taxon>
        <taxon>Cytophagia</taxon>
        <taxon>Cytophagales</taxon>
        <taxon>Persicobacteraceae</taxon>
        <taxon>Fulvitalea</taxon>
    </lineage>
</organism>
<keyword evidence="1" id="KW-0614">Plasmid</keyword>
<dbReference type="AlphaFoldDB" id="A0AAU9DPI1"/>
<gene>
    <name evidence="1" type="ORF">FUAX_55820</name>
</gene>
<accession>A0AAU9DPI1</accession>
<dbReference type="KEGG" id="fax:FUAX_55820"/>
<keyword evidence="2" id="KW-1185">Reference proteome</keyword>
<evidence type="ECO:0000313" key="1">
    <source>
        <dbReference type="EMBL" id="BDD13150.1"/>
    </source>
</evidence>
<evidence type="ECO:0000313" key="2">
    <source>
        <dbReference type="Proteomes" id="UP001348817"/>
    </source>
</evidence>
<dbReference type="Pfam" id="PF13573">
    <property type="entry name" value="SprB"/>
    <property type="match status" value="1"/>
</dbReference>
<dbReference type="EMBL" id="AP025327">
    <property type="protein sequence ID" value="BDD13150.1"/>
    <property type="molecule type" value="Genomic_DNA"/>
</dbReference>
<dbReference type="RefSeq" id="WP_338396363.1">
    <property type="nucleotide sequence ID" value="NZ_AP025327.1"/>
</dbReference>
<proteinExistence type="predicted"/>
<dbReference type="InterPro" id="IPR025667">
    <property type="entry name" value="SprB_repeat"/>
</dbReference>
<dbReference type="Gene3D" id="2.60.40.740">
    <property type="match status" value="1"/>
</dbReference>
<reference evidence="1 2" key="1">
    <citation type="submission" date="2021-12" db="EMBL/GenBank/DDBJ databases">
        <title>Genome sequencing of bacteria with rrn-lacking chromosome and rrn-plasmid.</title>
        <authorList>
            <person name="Anda M."/>
            <person name="Iwasaki W."/>
        </authorList>
    </citation>
    <scope>NUCLEOTIDE SEQUENCE [LARGE SCALE GENOMIC DNA]</scope>
    <source>
        <strain evidence="1 2">DSM 100852</strain>
        <plasmid evidence="1 2">pFA13</plasmid>
    </source>
</reference>
<name>A0AAU9DPI1_9BACT</name>
<sequence>MRVKARVIISFTGPIQTNDAYDIAYGSNHFEISELGATFDTRTAAKVVRNAIVSEAPSAFLQDYTVYDDGSDVVIEAKNYGVQYQLYVLYNPDQDAEVMTRLPIDNTVQITDETVTNVKVKGEATGAISITLSWATSPTFKWWKVNDTNFSAVTKNVTGLTAGTYGVKVTDGPSSVTKLYTVTEPERKLGINVNAHNAKIHGASDGSITIAGTGGIPPYDYSWDTNLGNPTHDNVTRYNLPAGVYTATVTDAGGGSVSKKIILEQPDPLLITYQRLGRNVTVFPAGGVSPYRITWPDGSTRESRENLPPGEYTVNVEDKNGATASTSFTIDSIDRFYFAENPVSLELSADNPDTKQNLRFVAEVKVEKEYMSDNFESVLSRPLEQPANKHGETAFDFSALLTTVVGTHVPAFGQVDIERADSLFRRFQLSYSEKHGTPPVAGQFVAREINYILAGGLETEEQSSLFFKDYLSGQPFLDWEPSRKRLFRNQHDYLYFLNNRDDTEKLVVMAKFVMKDESVVEKIIHEFEGTLNRYEVYCVPVGYGQIRAVKVANLSGEIDRYEIWVQDQAGVHVSQKRTFYILDDDENARFFLYRNSLGTVSSIHLTGAGQLTYKTKQRTNGTDQLRTGQRTHSRYTGYMVNNDHAKALQDFLLSRNVWLQERTKYVPVEVSTGSKKLVDESKNLQSVQIKYTEAESALYTPYFGKKIDSEAEGIGAMIIEKDFNVY</sequence>
<protein>
    <recommendedName>
        <fullName evidence="3">PKD domain-containing protein</fullName>
    </recommendedName>
</protein>